<sequence>MTSVRVPRAAHGFAFDGGVEPVVRVGAGTSLVVETYDCFSNKVSSSEQLFGREHELLDLIGQYNPVTGPMYVDGAEPGDRLAVRIDRIELGTFAPYAATLVTGDSKGVCGGHWSPLDDGLPDTRICPLDGDTVIFPTGVGDLRLPVRPMVGSIGTAPAAGAASSLEFRPRHGGNVDCPSITTGSTVMLPVNVPGALLFLGDVHASMGDAEVTGTALETNADVHITVDILKAADHPGDEPVTPRLDTATTLGSIGCEFGAPLERNLQHAFTDLIERLRTGHRLTRVEAYELLGAAARVQVNQCVAGGWTAVHVSISRSVVPDPRVPGPGMVHTDSAPNDEGAG</sequence>
<proteinExistence type="predicted"/>
<dbReference type="Gene3D" id="3.10.28.20">
    <property type="entry name" value="Acetamidase/Formamidase-like domains"/>
    <property type="match status" value="1"/>
</dbReference>
<dbReference type="Pfam" id="PF03069">
    <property type="entry name" value="FmdA_AmdA"/>
    <property type="match status" value="2"/>
</dbReference>
<protein>
    <submittedName>
        <fullName evidence="2">Amidase</fullName>
        <ecNumber evidence="2">3.5.1.4</ecNumber>
    </submittedName>
</protein>
<accession>A0ABS4UKD5</accession>
<evidence type="ECO:0000256" key="1">
    <source>
        <dbReference type="SAM" id="MobiDB-lite"/>
    </source>
</evidence>
<keyword evidence="3" id="KW-1185">Reference proteome</keyword>
<dbReference type="PANTHER" id="PTHR31891">
    <property type="entry name" value="FORMAMIDASE C869.04-RELATED"/>
    <property type="match status" value="1"/>
</dbReference>
<keyword evidence="2" id="KW-0378">Hydrolase</keyword>
<dbReference type="RefSeq" id="WP_209694825.1">
    <property type="nucleotide sequence ID" value="NZ_BAAAVU010000009.1"/>
</dbReference>
<dbReference type="InterPro" id="IPR004304">
    <property type="entry name" value="FmdA_AmdA"/>
</dbReference>
<dbReference type="Proteomes" id="UP000755585">
    <property type="component" value="Unassembled WGS sequence"/>
</dbReference>
<comment type="caution">
    <text evidence="2">The sequence shown here is derived from an EMBL/GenBank/DDBJ whole genome shotgun (WGS) entry which is preliminary data.</text>
</comment>
<dbReference type="GO" id="GO:0004040">
    <property type="term" value="F:amidase activity"/>
    <property type="evidence" value="ECO:0007669"/>
    <property type="project" value="UniProtKB-EC"/>
</dbReference>
<dbReference type="SUPFAM" id="SSF141130">
    <property type="entry name" value="Acetamidase/Formamidase-like"/>
    <property type="match status" value="1"/>
</dbReference>
<feature type="region of interest" description="Disordered" evidence="1">
    <location>
        <begin position="321"/>
        <end position="342"/>
    </location>
</feature>
<evidence type="ECO:0000313" key="3">
    <source>
        <dbReference type="Proteomes" id="UP000755585"/>
    </source>
</evidence>
<organism evidence="2 3">
    <name type="scientific">Kribbella aluminosa</name>
    <dbReference type="NCBI Taxonomy" id="416017"/>
    <lineage>
        <taxon>Bacteria</taxon>
        <taxon>Bacillati</taxon>
        <taxon>Actinomycetota</taxon>
        <taxon>Actinomycetes</taxon>
        <taxon>Propionibacteriales</taxon>
        <taxon>Kribbellaceae</taxon>
        <taxon>Kribbella</taxon>
    </lineage>
</organism>
<name>A0ABS4UKD5_9ACTN</name>
<dbReference type="EC" id="3.5.1.4" evidence="2"/>
<dbReference type="PANTHER" id="PTHR31891:SF1">
    <property type="entry name" value="FORMAMIDASE C869.04-RELATED"/>
    <property type="match status" value="1"/>
</dbReference>
<dbReference type="Gene3D" id="2.60.120.580">
    <property type="entry name" value="Acetamidase/Formamidase-like domains"/>
    <property type="match status" value="1"/>
</dbReference>
<dbReference type="EMBL" id="JAGINT010000001">
    <property type="protein sequence ID" value="MBP2352001.1"/>
    <property type="molecule type" value="Genomic_DNA"/>
</dbReference>
<gene>
    <name evidence="2" type="ORF">JOF29_003084</name>
</gene>
<reference evidence="2 3" key="1">
    <citation type="submission" date="2021-03" db="EMBL/GenBank/DDBJ databases">
        <title>Sequencing the genomes of 1000 actinobacteria strains.</title>
        <authorList>
            <person name="Klenk H.-P."/>
        </authorList>
    </citation>
    <scope>NUCLEOTIDE SEQUENCE [LARGE SCALE GENOMIC DNA]</scope>
    <source>
        <strain evidence="2 3">DSM 18824</strain>
    </source>
</reference>
<evidence type="ECO:0000313" key="2">
    <source>
        <dbReference type="EMBL" id="MBP2352001.1"/>
    </source>
</evidence>